<accession>A0A167LJI3</accession>
<gene>
    <name evidence="2" type="ORF">CALVIDRAFT_555511</name>
</gene>
<name>A0A167LJI3_CALVF</name>
<dbReference type="PANTHER" id="PTHR37332">
    <property type="entry name" value="EXPRESSED PROTEIN"/>
    <property type="match status" value="1"/>
</dbReference>
<dbReference type="EMBL" id="KV417287">
    <property type="protein sequence ID" value="KZO95751.1"/>
    <property type="molecule type" value="Genomic_DNA"/>
</dbReference>
<sequence length="493" mass="52391">MERSRPGIRRKSSASNLLLATLKPGTSGGASTSASSAPSTTSPTTTAASVSSFNPSTISSSTTVAKDWDNQSIFSESSEGRNVGSTISPTGATMPTQPAGSASADLLRDMVAKRMKTFTFLKSVHEGKGHWLQSIQFTRQELDKEFDNVRMRKRTHRFHVLGLSLSSLWDISTPNDFLRALLAILDEFDRFQDDVNYKPKMRNLFRGGSSKQPRKGSASEVSNPPYADFFLDGSILVTPPFPFPLDYSQTLYTLYDILLETYHKMYRFLGPSILPSSHAPAFSLRSASNPLPSARSRAYSTPSEDGLPSVPAGGGMIALISPLPIETETFSESLGIPLAAGSPVEATFRTPQPRQGSVTSSSGAYYPTGVGPSGMGLPYGPGLPPMPESPPPFSPQMADQIMRIDAKIKKIWQPIVKELDAMAREIIKQELAMLSLGGAGLMGGLGGVGMERGGSGNGSGSGSGNGQGMLGLGFNLGGAANISDTWVDLEAHA</sequence>
<dbReference type="OrthoDB" id="14339at2759"/>
<evidence type="ECO:0000256" key="1">
    <source>
        <dbReference type="SAM" id="MobiDB-lite"/>
    </source>
</evidence>
<dbReference type="AlphaFoldDB" id="A0A167LJI3"/>
<evidence type="ECO:0000313" key="2">
    <source>
        <dbReference type="EMBL" id="KZO95751.1"/>
    </source>
</evidence>
<keyword evidence="3" id="KW-1185">Reference proteome</keyword>
<feature type="compositionally biased region" description="Polar residues" evidence="1">
    <location>
        <begin position="83"/>
        <end position="100"/>
    </location>
</feature>
<proteinExistence type="predicted"/>
<feature type="compositionally biased region" description="Low complexity" evidence="1">
    <location>
        <begin position="29"/>
        <end position="61"/>
    </location>
</feature>
<organism evidence="2 3">
    <name type="scientific">Calocera viscosa (strain TUFC12733)</name>
    <dbReference type="NCBI Taxonomy" id="1330018"/>
    <lineage>
        <taxon>Eukaryota</taxon>
        <taxon>Fungi</taxon>
        <taxon>Dikarya</taxon>
        <taxon>Basidiomycota</taxon>
        <taxon>Agaricomycotina</taxon>
        <taxon>Dacrymycetes</taxon>
        <taxon>Dacrymycetales</taxon>
        <taxon>Dacrymycetaceae</taxon>
        <taxon>Calocera</taxon>
    </lineage>
</organism>
<feature type="compositionally biased region" description="Polar residues" evidence="1">
    <location>
        <begin position="349"/>
        <end position="363"/>
    </location>
</feature>
<evidence type="ECO:0000313" key="3">
    <source>
        <dbReference type="Proteomes" id="UP000076738"/>
    </source>
</evidence>
<protein>
    <submittedName>
        <fullName evidence="2">Uncharacterized protein</fullName>
    </submittedName>
</protein>
<dbReference type="PANTHER" id="PTHR37332:SF1">
    <property type="entry name" value="ELMO DOMAIN-CONTAINING PROTEIN"/>
    <property type="match status" value="1"/>
</dbReference>
<reference evidence="2 3" key="1">
    <citation type="journal article" date="2016" name="Mol. Biol. Evol.">
        <title>Comparative Genomics of Early-Diverging Mushroom-Forming Fungi Provides Insights into the Origins of Lignocellulose Decay Capabilities.</title>
        <authorList>
            <person name="Nagy L.G."/>
            <person name="Riley R."/>
            <person name="Tritt A."/>
            <person name="Adam C."/>
            <person name="Daum C."/>
            <person name="Floudas D."/>
            <person name="Sun H."/>
            <person name="Yadav J.S."/>
            <person name="Pangilinan J."/>
            <person name="Larsson K.H."/>
            <person name="Matsuura K."/>
            <person name="Barry K."/>
            <person name="Labutti K."/>
            <person name="Kuo R."/>
            <person name="Ohm R.A."/>
            <person name="Bhattacharya S.S."/>
            <person name="Shirouzu T."/>
            <person name="Yoshinaga Y."/>
            <person name="Martin F.M."/>
            <person name="Grigoriev I.V."/>
            <person name="Hibbett D.S."/>
        </authorList>
    </citation>
    <scope>NUCLEOTIDE SEQUENCE [LARGE SCALE GENOMIC DNA]</scope>
    <source>
        <strain evidence="2 3">TUFC12733</strain>
    </source>
</reference>
<dbReference type="Proteomes" id="UP000076738">
    <property type="component" value="Unassembled WGS sequence"/>
</dbReference>
<feature type="region of interest" description="Disordered" evidence="1">
    <location>
        <begin position="20"/>
        <end position="61"/>
    </location>
</feature>
<feature type="region of interest" description="Disordered" evidence="1">
    <location>
        <begin position="346"/>
        <end position="365"/>
    </location>
</feature>
<feature type="region of interest" description="Disordered" evidence="1">
    <location>
        <begin position="73"/>
        <end position="101"/>
    </location>
</feature>